<protein>
    <recommendedName>
        <fullName evidence="1">ER-bound oxygenase mpaB/mpaB'/Rubber oxygenase catalytic domain-containing protein</fullName>
    </recommendedName>
</protein>
<evidence type="ECO:0000259" key="1">
    <source>
        <dbReference type="Pfam" id="PF09995"/>
    </source>
</evidence>
<organism evidence="2 3">
    <name type="scientific">[Mycobacterium] stephanolepidis</name>
    <dbReference type="NCBI Taxonomy" id="1520670"/>
    <lineage>
        <taxon>Bacteria</taxon>
        <taxon>Bacillati</taxon>
        <taxon>Actinomycetota</taxon>
        <taxon>Actinomycetes</taxon>
        <taxon>Mycobacteriales</taxon>
        <taxon>Mycobacteriaceae</taxon>
        <taxon>Mycobacteroides</taxon>
    </lineage>
</organism>
<evidence type="ECO:0000313" key="2">
    <source>
        <dbReference type="EMBL" id="BAX96057.1"/>
    </source>
</evidence>
<proteinExistence type="predicted"/>
<gene>
    <name evidence="2" type="ORF">MSTE_00718</name>
</gene>
<name>A0A1Z4ESX7_9MYCO</name>
<reference evidence="2 3" key="2">
    <citation type="journal article" date="2017" name="Int. J. Syst. Evol. Microbiol.">
        <title>Mycobacterium stephanolepidis sp. nov., a rapidly growing species related to Mycobacterium chelonae, isolated from marine teleost fish, Stephanolepis cirrhifer.</title>
        <authorList>
            <person name="Fukano H."/>
            <person name="Wada S."/>
            <person name="Kurata O."/>
            <person name="Katayama K."/>
            <person name="Fujiwara N."/>
            <person name="Hoshino Y."/>
        </authorList>
    </citation>
    <scope>NUCLEOTIDE SEQUENCE [LARGE SCALE GENOMIC DNA]</scope>
    <source>
        <strain evidence="2 3">NJB0901</strain>
    </source>
</reference>
<dbReference type="Pfam" id="PF09995">
    <property type="entry name" value="MPAB_Lcp_cat"/>
    <property type="match status" value="1"/>
</dbReference>
<dbReference type="AlphaFoldDB" id="A0A1Z4ESX7"/>
<dbReference type="KEGG" id="mste:MSTE_00718"/>
<evidence type="ECO:0000313" key="3">
    <source>
        <dbReference type="Proteomes" id="UP000217954"/>
    </source>
</evidence>
<dbReference type="Proteomes" id="UP000217954">
    <property type="component" value="Chromosome"/>
</dbReference>
<dbReference type="PANTHER" id="PTHR36151:SF3">
    <property type="entry name" value="ER-BOUND OXYGENASE MPAB_MPAB'_RUBBER OXYGENASE CATALYTIC DOMAIN-CONTAINING PROTEIN"/>
    <property type="match status" value="1"/>
</dbReference>
<dbReference type="InterPro" id="IPR018713">
    <property type="entry name" value="MPAB/Lcp_cat_dom"/>
</dbReference>
<feature type="domain" description="ER-bound oxygenase mpaB/mpaB'/Rubber oxygenase catalytic" evidence="1">
    <location>
        <begin position="34"/>
        <end position="267"/>
    </location>
</feature>
<keyword evidence="3" id="KW-1185">Reference proteome</keyword>
<dbReference type="PANTHER" id="PTHR36151">
    <property type="entry name" value="BLR2777 PROTEIN"/>
    <property type="match status" value="1"/>
</dbReference>
<reference evidence="3" key="1">
    <citation type="journal article" date="2017" name="Genome Announc.">
        <title>Complete Genome Sequence of Mycobacterium stephanolepidis.</title>
        <authorList>
            <person name="Fukano H."/>
            <person name="Yoshida M."/>
            <person name="Katayama Y."/>
            <person name="Omatsu T."/>
            <person name="Mizutani T."/>
            <person name="Kurata O."/>
            <person name="Wada S."/>
            <person name="Hoshino Y."/>
        </authorList>
    </citation>
    <scope>NUCLEOTIDE SEQUENCE [LARGE SCALE GENOMIC DNA]</scope>
    <source>
        <strain evidence="3">NJB0901</strain>
    </source>
</reference>
<accession>A0A1Z4ESX7</accession>
<sequence>MTDGEINSLTAGCPVSHGSDRSVVMPLGPDSLTWKLTADWSGMLMGTYATAMQNMHPKLGAAVEEHSTFLRERWERLLRSLYPITGVVFDADRAPATGAEVRSYHIGIKGVDSQGRRYSALDPDVFYWAHATFFKSLLLSVERLGGGLSEAQKRQLFDEHIVWYQMYGMSMRPVPASWEEFQVYWDHMCANVLEDNKATRDLLDFAQLPKPPFLPLLPNWMWRLTLPVFTRFSEWVMVGMFDDPVRQRLGYIWTDRDERRLELLGRVNHAVFRLVPFRWRKHPRARAGWDRATGRAPATAPLPQASARYLPPVELRDSPHHYSPKVS</sequence>
<dbReference type="RefSeq" id="WP_096499054.1">
    <property type="nucleotide sequence ID" value="NZ_AP018165.1"/>
</dbReference>
<dbReference type="GO" id="GO:0016491">
    <property type="term" value="F:oxidoreductase activity"/>
    <property type="evidence" value="ECO:0007669"/>
    <property type="project" value="InterPro"/>
</dbReference>
<dbReference type="EMBL" id="AP018165">
    <property type="protein sequence ID" value="BAX96057.1"/>
    <property type="molecule type" value="Genomic_DNA"/>
</dbReference>
<dbReference type="OrthoDB" id="3456672at2"/>